<keyword evidence="2" id="KW-1185">Reference proteome</keyword>
<name>A0ABX8WMX0_9GAMM</name>
<organism evidence="1 2">
    <name type="scientific">Lysobacter soyae</name>
    <dbReference type="NCBI Taxonomy" id="2764185"/>
    <lineage>
        <taxon>Bacteria</taxon>
        <taxon>Pseudomonadati</taxon>
        <taxon>Pseudomonadota</taxon>
        <taxon>Gammaproteobacteria</taxon>
        <taxon>Lysobacterales</taxon>
        <taxon>Lysobacteraceae</taxon>
        <taxon>Lysobacter</taxon>
    </lineage>
</organism>
<dbReference type="Proteomes" id="UP000824755">
    <property type="component" value="Chromosome"/>
</dbReference>
<evidence type="ECO:0000313" key="2">
    <source>
        <dbReference type="Proteomes" id="UP000824755"/>
    </source>
</evidence>
<dbReference type="RefSeq" id="WP_220379784.1">
    <property type="nucleotide sequence ID" value="NZ_CP080544.1"/>
</dbReference>
<sequence>MQLESMSLAKAQIGKCGELLVQYQLLLRGIESAPMSTDTGIDLVTYSPKLPHPITVQVKTNLQSKPGGGKGKLALDWWVPNDTPAHYVALVDLSSENIWFMSPAELRIHAQQQPAGRLHIYMYTDPSAQPRRSDRLAHLHEFEHFKLANRVSAVYGT</sequence>
<reference evidence="1 2" key="1">
    <citation type="submission" date="2021-08" db="EMBL/GenBank/DDBJ databases">
        <title>Lysobacter sp. strain CJ11 Genome sequencing and assembly.</title>
        <authorList>
            <person name="Kim I."/>
        </authorList>
    </citation>
    <scope>NUCLEOTIDE SEQUENCE [LARGE SCALE GENOMIC DNA]</scope>
    <source>
        <strain evidence="1 2">CJ11</strain>
    </source>
</reference>
<proteinExistence type="predicted"/>
<accession>A0ABX8WMX0</accession>
<evidence type="ECO:0008006" key="3">
    <source>
        <dbReference type="Google" id="ProtNLM"/>
    </source>
</evidence>
<gene>
    <name evidence="1" type="ORF">H8L67_00085</name>
</gene>
<dbReference type="EMBL" id="CP080544">
    <property type="protein sequence ID" value="QYR52965.1"/>
    <property type="molecule type" value="Genomic_DNA"/>
</dbReference>
<evidence type="ECO:0000313" key="1">
    <source>
        <dbReference type="EMBL" id="QYR52965.1"/>
    </source>
</evidence>
<protein>
    <recommendedName>
        <fullName evidence="3">DUF4365 domain-containing protein</fullName>
    </recommendedName>
</protein>